<proteinExistence type="predicted"/>
<comment type="caution">
    <text evidence="1">The sequence shown here is derived from an EMBL/GenBank/DDBJ whole genome shotgun (WGS) entry which is preliminary data.</text>
</comment>
<protein>
    <submittedName>
        <fullName evidence="1">Uncharacterized protein</fullName>
    </submittedName>
</protein>
<organism evidence="1 2">
    <name type="scientific">Popillia japonica</name>
    <name type="common">Japanese beetle</name>
    <dbReference type="NCBI Taxonomy" id="7064"/>
    <lineage>
        <taxon>Eukaryota</taxon>
        <taxon>Metazoa</taxon>
        <taxon>Ecdysozoa</taxon>
        <taxon>Arthropoda</taxon>
        <taxon>Hexapoda</taxon>
        <taxon>Insecta</taxon>
        <taxon>Pterygota</taxon>
        <taxon>Neoptera</taxon>
        <taxon>Endopterygota</taxon>
        <taxon>Coleoptera</taxon>
        <taxon>Polyphaga</taxon>
        <taxon>Scarabaeiformia</taxon>
        <taxon>Scarabaeidae</taxon>
        <taxon>Rutelinae</taxon>
        <taxon>Popillia</taxon>
    </lineage>
</organism>
<evidence type="ECO:0000313" key="1">
    <source>
        <dbReference type="EMBL" id="KAK9737935.1"/>
    </source>
</evidence>
<dbReference type="EMBL" id="JASPKY010000093">
    <property type="protein sequence ID" value="KAK9737935.1"/>
    <property type="molecule type" value="Genomic_DNA"/>
</dbReference>
<accession>A0AAW1LTY8</accession>
<sequence length="112" mass="12818">MKQPLESISIEKSKETVMFENDFLEQSSGILNVDKIDAQLIKNFLALMDNTMKQPLESISIEKSKETVMFENDFLEQSSGILNVDKIDAQLIKKPDRASEYKFIQESKVVDV</sequence>
<evidence type="ECO:0000313" key="2">
    <source>
        <dbReference type="Proteomes" id="UP001458880"/>
    </source>
</evidence>
<reference evidence="1 2" key="1">
    <citation type="journal article" date="2024" name="BMC Genomics">
        <title>De novo assembly and annotation of Popillia japonica's genome with initial clues to its potential as an invasive pest.</title>
        <authorList>
            <person name="Cucini C."/>
            <person name="Boschi S."/>
            <person name="Funari R."/>
            <person name="Cardaioli E."/>
            <person name="Iannotti N."/>
            <person name="Marturano G."/>
            <person name="Paoli F."/>
            <person name="Bruttini M."/>
            <person name="Carapelli A."/>
            <person name="Frati F."/>
            <person name="Nardi F."/>
        </authorList>
    </citation>
    <scope>NUCLEOTIDE SEQUENCE [LARGE SCALE GENOMIC DNA]</scope>
    <source>
        <strain evidence="1">DMR45628</strain>
    </source>
</reference>
<dbReference type="Proteomes" id="UP001458880">
    <property type="component" value="Unassembled WGS sequence"/>
</dbReference>
<name>A0AAW1LTY8_POPJA</name>
<dbReference type="AlphaFoldDB" id="A0AAW1LTY8"/>
<gene>
    <name evidence="1" type="ORF">QE152_g10269</name>
</gene>
<keyword evidence="2" id="KW-1185">Reference proteome</keyword>